<evidence type="ECO:0008006" key="3">
    <source>
        <dbReference type="Google" id="ProtNLM"/>
    </source>
</evidence>
<dbReference type="eggNOG" id="ENOG5031BRY">
    <property type="taxonomic scope" value="Bacteria"/>
</dbReference>
<dbReference type="Proteomes" id="UP000005938">
    <property type="component" value="Unassembled WGS sequence"/>
</dbReference>
<gene>
    <name evidence="1" type="ORF">W5A_00370</name>
</gene>
<dbReference type="AlphaFoldDB" id="I0WJ65"/>
<reference evidence="1 2" key="1">
    <citation type="journal article" date="2012" name="J. Bacteriol.">
        <title>Genome Sequence of the Halotolerant Bacterium Imtechella halotolerans K1T.</title>
        <authorList>
            <person name="Kumar S."/>
            <person name="Vikram S."/>
            <person name="Subramanian S."/>
            <person name="Raghava G.P."/>
            <person name="Pinnaka A.K."/>
        </authorList>
    </citation>
    <scope>NUCLEOTIDE SEQUENCE [LARGE SCALE GENOMIC DNA]</scope>
    <source>
        <strain evidence="1 2">K1</strain>
    </source>
</reference>
<dbReference type="STRING" id="946077.W5A_00370"/>
<protein>
    <recommendedName>
        <fullName evidence="3">Lipoprotein</fullName>
    </recommendedName>
</protein>
<dbReference type="PATRIC" id="fig|946077.3.peg.77"/>
<accession>I0WJ65</accession>
<comment type="caution">
    <text evidence="1">The sequence shown here is derived from an EMBL/GenBank/DDBJ whole genome shotgun (WGS) entry which is preliminary data.</text>
</comment>
<name>I0WJ65_9FLAO</name>
<dbReference type="OrthoDB" id="978751at2"/>
<keyword evidence="2" id="KW-1185">Reference proteome</keyword>
<evidence type="ECO:0000313" key="1">
    <source>
        <dbReference type="EMBL" id="EID76431.1"/>
    </source>
</evidence>
<organism evidence="1 2">
    <name type="scientific">Imtechella halotolerans K1</name>
    <dbReference type="NCBI Taxonomy" id="946077"/>
    <lineage>
        <taxon>Bacteria</taxon>
        <taxon>Pseudomonadati</taxon>
        <taxon>Bacteroidota</taxon>
        <taxon>Flavobacteriia</taxon>
        <taxon>Flavobacteriales</taxon>
        <taxon>Flavobacteriaceae</taxon>
        <taxon>Imtechella</taxon>
    </lineage>
</organism>
<dbReference type="PROSITE" id="PS51257">
    <property type="entry name" value="PROKAR_LIPOPROTEIN"/>
    <property type="match status" value="1"/>
</dbReference>
<evidence type="ECO:0000313" key="2">
    <source>
        <dbReference type="Proteomes" id="UP000005938"/>
    </source>
</evidence>
<proteinExistence type="predicted"/>
<dbReference type="EMBL" id="AJJU01000002">
    <property type="protein sequence ID" value="EID76431.1"/>
    <property type="molecule type" value="Genomic_DNA"/>
</dbReference>
<sequence length="211" mass="24508">MTKVYLFSLCLVLTSCFQITEKIHQYSNESGQYSLMVDFSESWFKTKSAIFLGEVDGVRIPEEMEIKKRLMEYKRDALKIQGISKVETSYDFNNYIFSIRFSYSTIASLNAALNLINYDQGEFIHFKFNDGLFERIASYPLPEDLKTKEKRKETLSAALITAVYTFDKTIYGIKNPEGKLSKSKKTVFLRHTVWDVLQDNSLMNNSIRFTP</sequence>
<dbReference type="RefSeq" id="WP_008236241.1">
    <property type="nucleotide sequence ID" value="NZ_AJJU01000002.1"/>
</dbReference>